<protein>
    <submittedName>
        <fullName evidence="6">DNA recombination protein RmuC</fullName>
    </submittedName>
</protein>
<keyword evidence="3 5" id="KW-0175">Coiled coil</keyword>
<dbReference type="EMBL" id="CP081495">
    <property type="protein sequence ID" value="UYW00486.1"/>
    <property type="molecule type" value="Genomic_DNA"/>
</dbReference>
<evidence type="ECO:0000313" key="6">
    <source>
        <dbReference type="EMBL" id="UYW00486.1"/>
    </source>
</evidence>
<comment type="similarity">
    <text evidence="2">Belongs to the RmuC family.</text>
</comment>
<feature type="coiled-coil region" evidence="5">
    <location>
        <begin position="52"/>
        <end position="107"/>
    </location>
</feature>
<evidence type="ECO:0000256" key="3">
    <source>
        <dbReference type="ARBA" id="ARBA00023054"/>
    </source>
</evidence>
<evidence type="ECO:0000256" key="2">
    <source>
        <dbReference type="ARBA" id="ARBA00009840"/>
    </source>
</evidence>
<gene>
    <name evidence="6" type="primary">rmuC</name>
    <name evidence="6" type="ORF">K5I29_07960</name>
</gene>
<dbReference type="PANTHER" id="PTHR30563">
    <property type="entry name" value="DNA RECOMBINATION PROTEIN RMUC"/>
    <property type="match status" value="1"/>
</dbReference>
<evidence type="ECO:0000256" key="1">
    <source>
        <dbReference type="ARBA" id="ARBA00003416"/>
    </source>
</evidence>
<dbReference type="Proteomes" id="UP001163328">
    <property type="component" value="Chromosome"/>
</dbReference>
<evidence type="ECO:0000313" key="7">
    <source>
        <dbReference type="Proteomes" id="UP001163328"/>
    </source>
</evidence>
<reference evidence="6" key="1">
    <citation type="submission" date="2021-08" db="EMBL/GenBank/DDBJ databases">
        <title>Flavobacterium sp. strain CC-SYL302.</title>
        <authorList>
            <person name="Lin S.-Y."/>
            <person name="Lee T.-H."/>
            <person name="Young C.-C."/>
        </authorList>
    </citation>
    <scope>NUCLEOTIDE SEQUENCE</scope>
    <source>
        <strain evidence="6">CC-SYL302</strain>
    </source>
</reference>
<evidence type="ECO:0000256" key="5">
    <source>
        <dbReference type="SAM" id="Coils"/>
    </source>
</evidence>
<keyword evidence="4" id="KW-0233">DNA recombination</keyword>
<sequence length="441" mass="50678">MNTIFLLLIVGIIFLVLGYIVAKISEKRQNKIEIDAIKANYAQQERLFEHIIAENKNKITELETKNQQIQNAYHELDIAIHKKDTEFDLLLEQFKNKETEVLKLQEQFKAQFEVLAQQILDEKSMKFTEINEQKIKAILSPLNEKIQHFENKVIENQRVSTDYHGQLKAQIENLHKVSLKMNEETLNLTRALKSESKTQGNWGELILEKVLEKSGLEKGREYDTQAHFVTENNKHVYPDVVVYLPDGKSMIIDSKVSLTAYERYVNETNETLQQDFLKQHVQSINQHVETLSAKRYQDLLQDKSPDFVLLFMPIESAFASALNEQHNLYTKAFDKGIIIVTPTTLLATLRTIDSMWTNQKQQENALVIAKEAGALYDKFAGLLADLNNIGAKIKGLDKDYNLTINKLSEGNGNLIKRVERLKDLGAKTNKNLPEITPNRLL</sequence>
<dbReference type="RefSeq" id="WP_264432264.1">
    <property type="nucleotide sequence ID" value="NZ_CP081495.1"/>
</dbReference>
<dbReference type="InterPro" id="IPR003798">
    <property type="entry name" value="DNA_recombination_RmuC"/>
</dbReference>
<name>A0ABY6M038_9FLAO</name>
<proteinExistence type="inferred from homology"/>
<comment type="function">
    <text evidence="1">Involved in DNA recombination.</text>
</comment>
<dbReference type="Pfam" id="PF02646">
    <property type="entry name" value="RmuC"/>
    <property type="match status" value="1"/>
</dbReference>
<dbReference type="PANTHER" id="PTHR30563:SF0">
    <property type="entry name" value="DNA RECOMBINATION PROTEIN RMUC"/>
    <property type="match status" value="1"/>
</dbReference>
<evidence type="ECO:0000256" key="4">
    <source>
        <dbReference type="ARBA" id="ARBA00023172"/>
    </source>
</evidence>
<organism evidence="6 7">
    <name type="scientific">Flavobacterium agricola</name>
    <dbReference type="NCBI Taxonomy" id="2870839"/>
    <lineage>
        <taxon>Bacteria</taxon>
        <taxon>Pseudomonadati</taxon>
        <taxon>Bacteroidota</taxon>
        <taxon>Flavobacteriia</taxon>
        <taxon>Flavobacteriales</taxon>
        <taxon>Flavobacteriaceae</taxon>
        <taxon>Flavobacterium</taxon>
    </lineage>
</organism>
<accession>A0ABY6M038</accession>
<keyword evidence="7" id="KW-1185">Reference proteome</keyword>